<proteinExistence type="predicted"/>
<name>A0A6M3LQB9_9ZZZZ</name>
<dbReference type="AlphaFoldDB" id="A0A6M3LQB9"/>
<dbReference type="EMBL" id="MT143295">
    <property type="protein sequence ID" value="QJA95211.1"/>
    <property type="molecule type" value="Genomic_DNA"/>
</dbReference>
<sequence length="58" mass="6993">MELHIKTEQINRPEFYTEGYLLDDNPVKEPLRIYKRKNLVYGICPCCKESFLLEEENE</sequence>
<accession>A0A6M3LQB9</accession>
<gene>
    <name evidence="1" type="ORF">MM415B05544_0007</name>
</gene>
<evidence type="ECO:0000313" key="1">
    <source>
        <dbReference type="EMBL" id="QJA95211.1"/>
    </source>
</evidence>
<protein>
    <submittedName>
        <fullName evidence="1">Uncharacterized protein</fullName>
    </submittedName>
</protein>
<organism evidence="1">
    <name type="scientific">viral metagenome</name>
    <dbReference type="NCBI Taxonomy" id="1070528"/>
    <lineage>
        <taxon>unclassified sequences</taxon>
        <taxon>metagenomes</taxon>
        <taxon>organismal metagenomes</taxon>
    </lineage>
</organism>
<reference evidence="1" key="1">
    <citation type="submission" date="2020-03" db="EMBL/GenBank/DDBJ databases">
        <title>The deep terrestrial virosphere.</title>
        <authorList>
            <person name="Holmfeldt K."/>
            <person name="Nilsson E."/>
            <person name="Simone D."/>
            <person name="Lopez-Fernandez M."/>
            <person name="Wu X."/>
            <person name="de Brujin I."/>
            <person name="Lundin D."/>
            <person name="Andersson A."/>
            <person name="Bertilsson S."/>
            <person name="Dopson M."/>
        </authorList>
    </citation>
    <scope>NUCLEOTIDE SEQUENCE</scope>
    <source>
        <strain evidence="1">MM415B05544</strain>
    </source>
</reference>